<keyword evidence="3" id="KW-1185">Reference proteome</keyword>
<gene>
    <name evidence="2" type="ORF">GYMLUDRAFT_832377</name>
</gene>
<dbReference type="OrthoDB" id="3007083at2759"/>
<feature type="compositionally biased region" description="Polar residues" evidence="1">
    <location>
        <begin position="101"/>
        <end position="117"/>
    </location>
</feature>
<dbReference type="Proteomes" id="UP000053593">
    <property type="component" value="Unassembled WGS sequence"/>
</dbReference>
<organism evidence="2 3">
    <name type="scientific">Collybiopsis luxurians FD-317 M1</name>
    <dbReference type="NCBI Taxonomy" id="944289"/>
    <lineage>
        <taxon>Eukaryota</taxon>
        <taxon>Fungi</taxon>
        <taxon>Dikarya</taxon>
        <taxon>Basidiomycota</taxon>
        <taxon>Agaricomycotina</taxon>
        <taxon>Agaricomycetes</taxon>
        <taxon>Agaricomycetidae</taxon>
        <taxon>Agaricales</taxon>
        <taxon>Marasmiineae</taxon>
        <taxon>Omphalotaceae</taxon>
        <taxon>Collybiopsis</taxon>
        <taxon>Collybiopsis luxurians</taxon>
    </lineage>
</organism>
<name>A0A0D0CL03_9AGAR</name>
<protein>
    <submittedName>
        <fullName evidence="2">Uncharacterized protein</fullName>
    </submittedName>
</protein>
<dbReference type="HOGENOM" id="CLU_1816015_0_0_1"/>
<feature type="region of interest" description="Disordered" evidence="1">
    <location>
        <begin position="101"/>
        <end position="133"/>
    </location>
</feature>
<accession>A0A0D0CL03</accession>
<evidence type="ECO:0000313" key="3">
    <source>
        <dbReference type="Proteomes" id="UP000053593"/>
    </source>
</evidence>
<evidence type="ECO:0000256" key="1">
    <source>
        <dbReference type="SAM" id="MobiDB-lite"/>
    </source>
</evidence>
<sequence>MSIDSPFDVDLVTNLVRRQGEELLRMQNKLGQSQRTEAASNEALVATERRLELLHKASSQCHARLMTLTLEFVTLQSENEVMLMELDEALAGIRAVMSLPSSSLTSDGQTAEPSSSFHAIDPIVNTGDRGNRDSAFEESLLL</sequence>
<proteinExistence type="predicted"/>
<reference evidence="2 3" key="1">
    <citation type="submission" date="2014-04" db="EMBL/GenBank/DDBJ databases">
        <title>Evolutionary Origins and Diversification of the Mycorrhizal Mutualists.</title>
        <authorList>
            <consortium name="DOE Joint Genome Institute"/>
            <consortium name="Mycorrhizal Genomics Consortium"/>
            <person name="Kohler A."/>
            <person name="Kuo A."/>
            <person name="Nagy L.G."/>
            <person name="Floudas D."/>
            <person name="Copeland A."/>
            <person name="Barry K.W."/>
            <person name="Cichocki N."/>
            <person name="Veneault-Fourrey C."/>
            <person name="LaButti K."/>
            <person name="Lindquist E.A."/>
            <person name="Lipzen A."/>
            <person name="Lundell T."/>
            <person name="Morin E."/>
            <person name="Murat C."/>
            <person name="Riley R."/>
            <person name="Ohm R."/>
            <person name="Sun H."/>
            <person name="Tunlid A."/>
            <person name="Henrissat B."/>
            <person name="Grigoriev I.V."/>
            <person name="Hibbett D.S."/>
            <person name="Martin F."/>
        </authorList>
    </citation>
    <scope>NUCLEOTIDE SEQUENCE [LARGE SCALE GENOMIC DNA]</scope>
    <source>
        <strain evidence="2 3">FD-317 M1</strain>
    </source>
</reference>
<dbReference type="AlphaFoldDB" id="A0A0D0CL03"/>
<dbReference type="EMBL" id="KN834803">
    <property type="protein sequence ID" value="KIK55828.1"/>
    <property type="molecule type" value="Genomic_DNA"/>
</dbReference>
<evidence type="ECO:0000313" key="2">
    <source>
        <dbReference type="EMBL" id="KIK55828.1"/>
    </source>
</evidence>